<dbReference type="STRING" id="660521.SAMN04487949_2139"/>
<dbReference type="PROSITE" id="PS51318">
    <property type="entry name" value="TAT"/>
    <property type="match status" value="1"/>
</dbReference>
<dbReference type="PROSITE" id="PS51257">
    <property type="entry name" value="PROKAR_LIPOPROTEIN"/>
    <property type="match status" value="1"/>
</dbReference>
<dbReference type="InterPro" id="IPR006311">
    <property type="entry name" value="TAT_signal"/>
</dbReference>
<evidence type="ECO:0000313" key="4">
    <source>
        <dbReference type="Proteomes" id="UP000199451"/>
    </source>
</evidence>
<feature type="compositionally biased region" description="Acidic residues" evidence="1">
    <location>
        <begin position="24"/>
        <end position="38"/>
    </location>
</feature>
<feature type="domain" description="Pyrrolo-quinoline quinone repeat" evidence="2">
    <location>
        <begin position="66"/>
        <end position="229"/>
    </location>
</feature>
<dbReference type="SMART" id="SM00564">
    <property type="entry name" value="PQQ"/>
    <property type="match status" value="4"/>
</dbReference>
<dbReference type="InterPro" id="IPR015943">
    <property type="entry name" value="WD40/YVTN_repeat-like_dom_sf"/>
</dbReference>
<evidence type="ECO:0000256" key="1">
    <source>
        <dbReference type="SAM" id="MobiDB-lite"/>
    </source>
</evidence>
<dbReference type="RefSeq" id="WP_089697430.1">
    <property type="nucleotide sequence ID" value="NZ_FNHL01000002.1"/>
</dbReference>
<proteinExistence type="predicted"/>
<dbReference type="EMBL" id="FNHL01000002">
    <property type="protein sequence ID" value="SDM57686.1"/>
    <property type="molecule type" value="Genomic_DNA"/>
</dbReference>
<accession>A0A1G9UCL4</accession>
<dbReference type="OrthoDB" id="136681at2157"/>
<keyword evidence="4" id="KW-1185">Reference proteome</keyword>
<evidence type="ECO:0000313" key="3">
    <source>
        <dbReference type="EMBL" id="SDM57686.1"/>
    </source>
</evidence>
<dbReference type="InterPro" id="IPR018391">
    <property type="entry name" value="PQQ_b-propeller_rpt"/>
</dbReference>
<sequence length="402" mass="42318">MPSRRQVLATVGTLSAGSVAGCLGDDETDAQSDDDDGTTDWPMANFDQMGQSYNRHADGPTGQPTERWNAEVNWLGGRPVVADGTVYASSVGHLTAFDVDSGDELWRVGALGDDDRPQYTAPAVDGDTVYVGVDSSAGLLALDAETGEERWRYSFEGERAGMDVPPVPGYVSDDGWSSLVVSDGRGTVHLLDLDEREPRWTFEVYGRVSRVATRGGVVYVGTHGGEVYSLYDGVGGWRRKLPGKITALAALGTSGEVVASTFGGGVFRLRDNAHAGRTRWHAERGPVAHGAFVVAGGRVVGTDLSTADVLNERSGETEWSVDGTYGVPPAAASDTLYLGGDTGITAYALDGGVGVDSLRFGGKRWHYPFEGHVAAGVTVAGDALFAVDDGGQGSPSRLRVLE</sequence>
<evidence type="ECO:0000259" key="2">
    <source>
        <dbReference type="Pfam" id="PF13360"/>
    </source>
</evidence>
<dbReference type="InterPro" id="IPR002372">
    <property type="entry name" value="PQQ_rpt_dom"/>
</dbReference>
<feature type="region of interest" description="Disordered" evidence="1">
    <location>
        <begin position="18"/>
        <end position="66"/>
    </location>
</feature>
<name>A0A1G9UCL4_9EURY</name>
<dbReference type="AlphaFoldDB" id="A0A1G9UCL4"/>
<dbReference type="SUPFAM" id="SSF50998">
    <property type="entry name" value="Quinoprotein alcohol dehydrogenase-like"/>
    <property type="match status" value="1"/>
</dbReference>
<dbReference type="Pfam" id="PF13360">
    <property type="entry name" value="PQQ_2"/>
    <property type="match status" value="1"/>
</dbReference>
<dbReference type="Proteomes" id="UP000199451">
    <property type="component" value="Unassembled WGS sequence"/>
</dbReference>
<reference evidence="4" key="1">
    <citation type="submission" date="2016-10" db="EMBL/GenBank/DDBJ databases">
        <authorList>
            <person name="Varghese N."/>
            <person name="Submissions S."/>
        </authorList>
    </citation>
    <scope>NUCLEOTIDE SEQUENCE [LARGE SCALE GENOMIC DNA]</scope>
    <source>
        <strain evidence="4">CGMCC 1.10119</strain>
    </source>
</reference>
<dbReference type="Gene3D" id="2.130.10.10">
    <property type="entry name" value="YVTN repeat-like/Quinoprotein amine dehydrogenase"/>
    <property type="match status" value="2"/>
</dbReference>
<organism evidence="3 4">
    <name type="scientific">Halogranum gelatinilyticum</name>
    <dbReference type="NCBI Taxonomy" id="660521"/>
    <lineage>
        <taxon>Archaea</taxon>
        <taxon>Methanobacteriati</taxon>
        <taxon>Methanobacteriota</taxon>
        <taxon>Stenosarchaea group</taxon>
        <taxon>Halobacteria</taxon>
        <taxon>Halobacteriales</taxon>
        <taxon>Haloferacaceae</taxon>
    </lineage>
</organism>
<gene>
    <name evidence="3" type="ORF">SAMN04487949_2139</name>
</gene>
<dbReference type="InterPro" id="IPR011047">
    <property type="entry name" value="Quinoprotein_ADH-like_sf"/>
</dbReference>
<protein>
    <submittedName>
        <fullName evidence="3">Outer membrane protein assembly factor BamB, contains PQQ-like beta-propeller repeat</fullName>
    </submittedName>
</protein>
<dbReference type="PANTHER" id="PTHR34512">
    <property type="entry name" value="CELL SURFACE PROTEIN"/>
    <property type="match status" value="1"/>
</dbReference>
<dbReference type="PANTHER" id="PTHR34512:SF30">
    <property type="entry name" value="OUTER MEMBRANE PROTEIN ASSEMBLY FACTOR BAMB"/>
    <property type="match status" value="1"/>
</dbReference>